<protein>
    <submittedName>
        <fullName evidence="2">Uncharacterized protein</fullName>
    </submittedName>
</protein>
<feature type="compositionally biased region" description="Polar residues" evidence="1">
    <location>
        <begin position="50"/>
        <end position="67"/>
    </location>
</feature>
<feature type="region of interest" description="Disordered" evidence="1">
    <location>
        <begin position="35"/>
        <end position="75"/>
    </location>
</feature>
<gene>
    <name evidence="2" type="ORF">MRATA1EN1_LOCUS14515</name>
</gene>
<reference evidence="2" key="1">
    <citation type="submission" date="2023-04" db="EMBL/GenBank/DDBJ databases">
        <authorList>
            <consortium name="ELIXIR-Norway"/>
        </authorList>
    </citation>
    <scope>NUCLEOTIDE SEQUENCE [LARGE SCALE GENOMIC DNA]</scope>
</reference>
<dbReference type="Proteomes" id="UP001176941">
    <property type="component" value="Chromosome 24"/>
</dbReference>
<organism evidence="2 3">
    <name type="scientific">Rangifer tarandus platyrhynchus</name>
    <name type="common">Svalbard reindeer</name>
    <dbReference type="NCBI Taxonomy" id="3082113"/>
    <lineage>
        <taxon>Eukaryota</taxon>
        <taxon>Metazoa</taxon>
        <taxon>Chordata</taxon>
        <taxon>Craniata</taxon>
        <taxon>Vertebrata</taxon>
        <taxon>Euteleostomi</taxon>
        <taxon>Mammalia</taxon>
        <taxon>Eutheria</taxon>
        <taxon>Laurasiatheria</taxon>
        <taxon>Artiodactyla</taxon>
        <taxon>Ruminantia</taxon>
        <taxon>Pecora</taxon>
        <taxon>Cervidae</taxon>
        <taxon>Odocoileinae</taxon>
        <taxon>Rangifer</taxon>
    </lineage>
</organism>
<evidence type="ECO:0000313" key="2">
    <source>
        <dbReference type="EMBL" id="CAI9165553.1"/>
    </source>
</evidence>
<name>A0ABN8YW22_RANTA</name>
<keyword evidence="3" id="KW-1185">Reference proteome</keyword>
<dbReference type="EMBL" id="OX459960">
    <property type="protein sequence ID" value="CAI9165553.1"/>
    <property type="molecule type" value="Genomic_DNA"/>
</dbReference>
<evidence type="ECO:0000313" key="3">
    <source>
        <dbReference type="Proteomes" id="UP001176941"/>
    </source>
</evidence>
<sequence>MAGATVVTAVIGDFTGSFTSLASSFGDNFIIPSSPQPLSGGAERRRGQAVSPSSVLLPQPRTCQQPPETSPRRGDCEARRLMDLHLGAAPPRQPRTR</sequence>
<accession>A0ABN8YW22</accession>
<evidence type="ECO:0000256" key="1">
    <source>
        <dbReference type="SAM" id="MobiDB-lite"/>
    </source>
</evidence>
<proteinExistence type="predicted"/>